<protein>
    <submittedName>
        <fullName evidence="1">Uncharacterized protein</fullName>
    </submittedName>
</protein>
<accession>A0A9Q1EMN7</accession>
<dbReference type="AlphaFoldDB" id="A0A9Q1EMN7"/>
<proteinExistence type="predicted"/>
<dbReference type="Proteomes" id="UP001152622">
    <property type="component" value="Chromosome 15"/>
</dbReference>
<gene>
    <name evidence="1" type="ORF">SKAU_G00338210</name>
</gene>
<keyword evidence="2" id="KW-1185">Reference proteome</keyword>
<comment type="caution">
    <text evidence="1">The sequence shown here is derived from an EMBL/GenBank/DDBJ whole genome shotgun (WGS) entry which is preliminary data.</text>
</comment>
<evidence type="ECO:0000313" key="1">
    <source>
        <dbReference type="EMBL" id="KAJ8341530.1"/>
    </source>
</evidence>
<name>A0A9Q1EMN7_SYNKA</name>
<dbReference type="EMBL" id="JAINUF010000015">
    <property type="protein sequence ID" value="KAJ8341530.1"/>
    <property type="molecule type" value="Genomic_DNA"/>
</dbReference>
<dbReference type="OrthoDB" id="5958007at2759"/>
<reference evidence="1" key="1">
    <citation type="journal article" date="2023" name="Science">
        <title>Genome structures resolve the early diversification of teleost fishes.</title>
        <authorList>
            <person name="Parey E."/>
            <person name="Louis A."/>
            <person name="Montfort J."/>
            <person name="Bouchez O."/>
            <person name="Roques C."/>
            <person name="Iampietro C."/>
            <person name="Lluch J."/>
            <person name="Castinel A."/>
            <person name="Donnadieu C."/>
            <person name="Desvignes T."/>
            <person name="Floi Bucao C."/>
            <person name="Jouanno E."/>
            <person name="Wen M."/>
            <person name="Mejri S."/>
            <person name="Dirks R."/>
            <person name="Jansen H."/>
            <person name="Henkel C."/>
            <person name="Chen W.J."/>
            <person name="Zahm M."/>
            <person name="Cabau C."/>
            <person name="Klopp C."/>
            <person name="Thompson A.W."/>
            <person name="Robinson-Rechavi M."/>
            <person name="Braasch I."/>
            <person name="Lecointre G."/>
            <person name="Bobe J."/>
            <person name="Postlethwait J.H."/>
            <person name="Berthelot C."/>
            <person name="Roest Crollius H."/>
            <person name="Guiguen Y."/>
        </authorList>
    </citation>
    <scope>NUCLEOTIDE SEQUENCE</scope>
    <source>
        <tissue evidence="1">Blood</tissue>
    </source>
</reference>
<evidence type="ECO:0000313" key="2">
    <source>
        <dbReference type="Proteomes" id="UP001152622"/>
    </source>
</evidence>
<organism evidence="1 2">
    <name type="scientific">Synaphobranchus kaupii</name>
    <name type="common">Kaup's arrowtooth eel</name>
    <dbReference type="NCBI Taxonomy" id="118154"/>
    <lineage>
        <taxon>Eukaryota</taxon>
        <taxon>Metazoa</taxon>
        <taxon>Chordata</taxon>
        <taxon>Craniata</taxon>
        <taxon>Vertebrata</taxon>
        <taxon>Euteleostomi</taxon>
        <taxon>Actinopterygii</taxon>
        <taxon>Neopterygii</taxon>
        <taxon>Teleostei</taxon>
        <taxon>Anguilliformes</taxon>
        <taxon>Synaphobranchidae</taxon>
        <taxon>Synaphobranchus</taxon>
    </lineage>
</organism>
<sequence length="200" mass="22602">MFIHAVTGCDTISRIFGIGKKTAFQKFVKGDPVLQSFANAFTVPNQTPEVIDDLGSQVMAILFGGKCTDSLVTMRYNIFSKRVVSASSPVTPERLPPTESTTKLHCRRAYYQIMVWMGKEEGMDAMNWGWNLQDDRFIPLMTNMNAAPESLLKIHNMSLIVDQLESYDRSNLEVIRIEFAKLQKKLEDCQSLKESPEIGN</sequence>